<feature type="domain" description="Peptidase S24/S26A/S26B/S26C" evidence="4">
    <location>
        <begin position="99"/>
        <end position="205"/>
    </location>
</feature>
<keyword evidence="7" id="KW-1185">Reference proteome</keyword>
<dbReference type="Gene3D" id="1.10.260.40">
    <property type="entry name" value="lambda repressor-like DNA-binding domains"/>
    <property type="match status" value="1"/>
</dbReference>
<reference evidence="7 8" key="1">
    <citation type="submission" date="2015-11" db="EMBL/GenBank/DDBJ databases">
        <authorList>
            <consortium name="Pathogen Informatics"/>
        </authorList>
    </citation>
    <scope>NUCLEOTIDE SEQUENCE [LARGE SCALE GENOMIC DNA]</scope>
    <source>
        <strain evidence="6 7">006A-0059</strain>
        <strain evidence="5 8">006A-0191</strain>
    </source>
</reference>
<dbReference type="PANTHER" id="PTHR40661:SF1">
    <property type="entry name" value="HTH CRO_C1-TYPE DOMAIN-CONTAINING PROTEIN"/>
    <property type="match status" value="1"/>
</dbReference>
<dbReference type="CDD" id="cd06529">
    <property type="entry name" value="S24_LexA-like"/>
    <property type="match status" value="1"/>
</dbReference>
<evidence type="ECO:0000256" key="2">
    <source>
        <dbReference type="ARBA" id="ARBA00023125"/>
    </source>
</evidence>
<dbReference type="EMBL" id="FAUW01000002">
    <property type="protein sequence ID" value="CUU76938.1"/>
    <property type="molecule type" value="Genomic_DNA"/>
</dbReference>
<keyword evidence="3" id="KW-0804">Transcription</keyword>
<dbReference type="GO" id="GO:0003677">
    <property type="term" value="F:DNA binding"/>
    <property type="evidence" value="ECO:0007669"/>
    <property type="project" value="UniProtKB-KW"/>
</dbReference>
<evidence type="ECO:0000256" key="3">
    <source>
        <dbReference type="ARBA" id="ARBA00023163"/>
    </source>
</evidence>
<dbReference type="Gene3D" id="2.10.109.10">
    <property type="entry name" value="Umud Fragment, subunit A"/>
    <property type="match status" value="1"/>
</dbReference>
<evidence type="ECO:0000259" key="4">
    <source>
        <dbReference type="Pfam" id="PF00717"/>
    </source>
</evidence>
<dbReference type="EMBL" id="FAVB01000012">
    <property type="protein sequence ID" value="CUU90775.1"/>
    <property type="molecule type" value="Genomic_DNA"/>
</dbReference>
<accession>A0A0S4RT15</accession>
<keyword evidence="2" id="KW-0238">DNA-binding</keyword>
<dbReference type="RefSeq" id="WP_152332962.1">
    <property type="nucleotide sequence ID" value="NZ_FAUW01000002.1"/>
</dbReference>
<dbReference type="Pfam" id="PF00717">
    <property type="entry name" value="Peptidase_S24"/>
    <property type="match status" value="1"/>
</dbReference>
<dbReference type="AlphaFoldDB" id="A0A0S4RT15"/>
<dbReference type="InterPro" id="IPR015927">
    <property type="entry name" value="Peptidase_S24_S26A/B/C"/>
</dbReference>
<proteinExistence type="predicted"/>
<evidence type="ECO:0000313" key="7">
    <source>
        <dbReference type="Proteomes" id="UP000052237"/>
    </source>
</evidence>
<dbReference type="PANTHER" id="PTHR40661">
    <property type="match status" value="1"/>
</dbReference>
<evidence type="ECO:0000256" key="1">
    <source>
        <dbReference type="ARBA" id="ARBA00023015"/>
    </source>
</evidence>
<dbReference type="Proteomes" id="UP000052237">
    <property type="component" value="Unassembled WGS sequence"/>
</dbReference>
<accession>A0A9W5ETM3</accession>
<organism evidence="6 7">
    <name type="scientific">Campylobacter hyointestinalis subsp. hyointestinalis</name>
    <dbReference type="NCBI Taxonomy" id="91352"/>
    <lineage>
        <taxon>Bacteria</taxon>
        <taxon>Pseudomonadati</taxon>
        <taxon>Campylobacterota</taxon>
        <taxon>Epsilonproteobacteria</taxon>
        <taxon>Campylobacterales</taxon>
        <taxon>Campylobacteraceae</taxon>
        <taxon>Campylobacter</taxon>
    </lineage>
</organism>
<evidence type="ECO:0000313" key="6">
    <source>
        <dbReference type="EMBL" id="CUU90775.1"/>
    </source>
</evidence>
<dbReference type="Proteomes" id="UP000052257">
    <property type="component" value="Unassembled WGS sequence"/>
</dbReference>
<evidence type="ECO:0000313" key="5">
    <source>
        <dbReference type="EMBL" id="CUU76938.1"/>
    </source>
</evidence>
<dbReference type="InterPro" id="IPR039418">
    <property type="entry name" value="LexA-like"/>
</dbReference>
<protein>
    <submittedName>
        <fullName evidence="6">Transcriptional regulator</fullName>
    </submittedName>
</protein>
<dbReference type="InterPro" id="IPR036286">
    <property type="entry name" value="LexA/Signal_pep-like_sf"/>
</dbReference>
<gene>
    <name evidence="6" type="ORF">ERS686654_02169</name>
    <name evidence="5" type="ORF">ERS739220_00816</name>
</gene>
<sequence length="210" mass="23971">MEVEEQIKKLREYYGVDNDNQLSIALGLKDNSSIPQWRKNQRVPAKHLLKISNNTKKDKAIKKQSNSTYQDDNLDGYWIKKVNSKVGAGKSIDITGVELEIVKDKVFIPSSFFKTIKNQNNLRMIQVDGYSMVPDLLPDSYVIYEEGVEFIGDGFYIINFDGLLMVKTIQKRPNGDLLIKSSNPAYESFLLNQDSEMCCYIVGKVLRCIV</sequence>
<dbReference type="InterPro" id="IPR010982">
    <property type="entry name" value="Lambda_DNA-bd_dom_sf"/>
</dbReference>
<keyword evidence="1" id="KW-0805">Transcription regulation</keyword>
<dbReference type="SUPFAM" id="SSF51306">
    <property type="entry name" value="LexA/Signal peptidase"/>
    <property type="match status" value="1"/>
</dbReference>
<evidence type="ECO:0000313" key="8">
    <source>
        <dbReference type="Proteomes" id="UP000052257"/>
    </source>
</evidence>
<name>A0A0S4RT15_CAMHY</name>
<comment type="caution">
    <text evidence="6">The sequence shown here is derived from an EMBL/GenBank/DDBJ whole genome shotgun (WGS) entry which is preliminary data.</text>
</comment>